<feature type="transmembrane region" description="Helical" evidence="6">
    <location>
        <begin position="309"/>
        <end position="330"/>
    </location>
</feature>
<feature type="transmembrane region" description="Helical" evidence="6">
    <location>
        <begin position="9"/>
        <end position="30"/>
    </location>
</feature>
<dbReference type="PANTHER" id="PTHR43124:SF3">
    <property type="entry name" value="CHLORAMPHENICOL EFFLUX PUMP RV0191"/>
    <property type="match status" value="1"/>
</dbReference>
<feature type="transmembrane region" description="Helical" evidence="6">
    <location>
        <begin position="379"/>
        <end position="398"/>
    </location>
</feature>
<proteinExistence type="predicted"/>
<keyword evidence="3 6" id="KW-0812">Transmembrane</keyword>
<dbReference type="PROSITE" id="PS50850">
    <property type="entry name" value="MFS"/>
    <property type="match status" value="1"/>
</dbReference>
<keyword evidence="5 6" id="KW-0472">Membrane</keyword>
<evidence type="ECO:0000313" key="8">
    <source>
        <dbReference type="EMBL" id="ARP97520.1"/>
    </source>
</evidence>
<dbReference type="AlphaFoldDB" id="A0A1W6ZK51"/>
<feature type="domain" description="Major facilitator superfamily (MFS) profile" evidence="7">
    <location>
        <begin position="9"/>
        <end position="402"/>
    </location>
</feature>
<dbReference type="InterPro" id="IPR036259">
    <property type="entry name" value="MFS_trans_sf"/>
</dbReference>
<dbReference type="SUPFAM" id="SSF103473">
    <property type="entry name" value="MFS general substrate transporter"/>
    <property type="match status" value="1"/>
</dbReference>
<dbReference type="PANTHER" id="PTHR43124">
    <property type="entry name" value="PURINE EFFLUX PUMP PBUE"/>
    <property type="match status" value="1"/>
</dbReference>
<dbReference type="InterPro" id="IPR050189">
    <property type="entry name" value="MFS_Efflux_Transporters"/>
</dbReference>
<keyword evidence="4 6" id="KW-1133">Transmembrane helix</keyword>
<feature type="transmembrane region" description="Helical" evidence="6">
    <location>
        <begin position="212"/>
        <end position="233"/>
    </location>
</feature>
<reference evidence="8 9" key="1">
    <citation type="submission" date="2017-05" db="EMBL/GenBank/DDBJ databases">
        <title>Complete and WGS of Bordetella genogroups.</title>
        <authorList>
            <person name="Spilker T."/>
            <person name="LiPuma J."/>
        </authorList>
    </citation>
    <scope>NUCLEOTIDE SEQUENCE [LARGE SCALE GENOMIC DNA]</scope>
    <source>
        <strain evidence="8 9">AU7206</strain>
    </source>
</reference>
<evidence type="ECO:0000313" key="9">
    <source>
        <dbReference type="Proteomes" id="UP000194161"/>
    </source>
</evidence>
<feature type="transmembrane region" description="Helical" evidence="6">
    <location>
        <begin position="161"/>
        <end position="181"/>
    </location>
</feature>
<dbReference type="GO" id="GO:0005886">
    <property type="term" value="C:plasma membrane"/>
    <property type="evidence" value="ECO:0007669"/>
    <property type="project" value="UniProtKB-SubCell"/>
</dbReference>
<feature type="transmembrane region" description="Helical" evidence="6">
    <location>
        <begin position="245"/>
        <end position="267"/>
    </location>
</feature>
<feature type="transmembrane region" description="Helical" evidence="6">
    <location>
        <begin position="133"/>
        <end position="155"/>
    </location>
</feature>
<accession>A0A1W6ZK51</accession>
<evidence type="ECO:0000256" key="5">
    <source>
        <dbReference type="ARBA" id="ARBA00023136"/>
    </source>
</evidence>
<feature type="transmembrane region" description="Helical" evidence="6">
    <location>
        <begin position="342"/>
        <end position="367"/>
    </location>
</feature>
<keyword evidence="2" id="KW-1003">Cell membrane</keyword>
<dbReference type="InterPro" id="IPR011701">
    <property type="entry name" value="MFS"/>
</dbReference>
<evidence type="ECO:0000259" key="7">
    <source>
        <dbReference type="PROSITE" id="PS50850"/>
    </source>
</evidence>
<dbReference type="OrthoDB" id="5291895at2"/>
<feature type="transmembrane region" description="Helical" evidence="6">
    <location>
        <begin position="50"/>
        <end position="68"/>
    </location>
</feature>
<dbReference type="GO" id="GO:0022857">
    <property type="term" value="F:transmembrane transporter activity"/>
    <property type="evidence" value="ECO:0007669"/>
    <property type="project" value="InterPro"/>
</dbReference>
<sequence>MSLSAGARVFLFFSLGYLTSYVFRGLNIGFGPTLSAEMGLSPADLGTLTSLYFLGFALMQVPAGLMLDTWGPRRVNAGMLLVAALGTVVYGLADNVVMLMIGRLLIGAGVCVCLGATFQALAQHFPLSRLPLVNGLVMAVGGMGGVLVGAPLSWLLTHASWRMVSVGLAVTTVCVSIMLLLGAPREAARAHAPPSLGTQWRGMLALLRMPRYWRLVSLPVATSGVFFGVQSLWIRPFLGEFNGLAPAAAAWTVSLVGFAMMAGNVGLGALARRAEGAGMGLFGFGGVCQLAFMVVQVLILAQAPLPLPLLWAAYGFFGPANILVFALLAGEFPRDVLGRVTATTNLLMFLAIFACQVGVGAIIELWPEQGGAYPPEAHRAAWLALLAVQAGAAAYYYWPRRGASAEVAKGSARG</sequence>
<feature type="transmembrane region" description="Helical" evidence="6">
    <location>
        <begin position="279"/>
        <end position="303"/>
    </location>
</feature>
<keyword evidence="9" id="KW-1185">Reference proteome</keyword>
<dbReference type="KEGG" id="bgm:CAL15_17555"/>
<dbReference type="STRING" id="463040.CAL15_17555"/>
<dbReference type="Proteomes" id="UP000194161">
    <property type="component" value="Chromosome"/>
</dbReference>
<comment type="subcellular location">
    <subcellularLocation>
        <location evidence="1">Cell membrane</location>
        <topology evidence="1">Multi-pass membrane protein</topology>
    </subcellularLocation>
</comment>
<dbReference type="Gene3D" id="1.20.1250.20">
    <property type="entry name" value="MFS general substrate transporter like domains"/>
    <property type="match status" value="1"/>
</dbReference>
<evidence type="ECO:0000256" key="1">
    <source>
        <dbReference type="ARBA" id="ARBA00004651"/>
    </source>
</evidence>
<gene>
    <name evidence="8" type="ORF">CAL15_17555</name>
</gene>
<evidence type="ECO:0000256" key="6">
    <source>
        <dbReference type="SAM" id="Phobius"/>
    </source>
</evidence>
<evidence type="ECO:0000256" key="2">
    <source>
        <dbReference type="ARBA" id="ARBA00022475"/>
    </source>
</evidence>
<organism evidence="8 9">
    <name type="scientific">Bordetella genomosp. 13</name>
    <dbReference type="NCBI Taxonomy" id="463040"/>
    <lineage>
        <taxon>Bacteria</taxon>
        <taxon>Pseudomonadati</taxon>
        <taxon>Pseudomonadota</taxon>
        <taxon>Betaproteobacteria</taxon>
        <taxon>Burkholderiales</taxon>
        <taxon>Alcaligenaceae</taxon>
        <taxon>Bordetella</taxon>
    </lineage>
</organism>
<dbReference type="Pfam" id="PF07690">
    <property type="entry name" value="MFS_1"/>
    <property type="match status" value="1"/>
</dbReference>
<feature type="transmembrane region" description="Helical" evidence="6">
    <location>
        <begin position="99"/>
        <end position="121"/>
    </location>
</feature>
<evidence type="ECO:0000256" key="3">
    <source>
        <dbReference type="ARBA" id="ARBA00022692"/>
    </source>
</evidence>
<dbReference type="EMBL" id="CP021111">
    <property type="protein sequence ID" value="ARP97520.1"/>
    <property type="molecule type" value="Genomic_DNA"/>
</dbReference>
<protein>
    <submittedName>
        <fullName evidence="8">MFS transporter</fullName>
    </submittedName>
</protein>
<evidence type="ECO:0000256" key="4">
    <source>
        <dbReference type="ARBA" id="ARBA00022989"/>
    </source>
</evidence>
<feature type="transmembrane region" description="Helical" evidence="6">
    <location>
        <begin position="75"/>
        <end position="93"/>
    </location>
</feature>
<name>A0A1W6ZK51_9BORD</name>
<dbReference type="InterPro" id="IPR020846">
    <property type="entry name" value="MFS_dom"/>
</dbReference>